<reference evidence="2 3" key="1">
    <citation type="journal article" date="2019" name="Nat. Plants">
        <title>Stout camphor tree genome fills gaps in understanding of flowering plant genome evolution.</title>
        <authorList>
            <person name="Chaw S.M."/>
            <person name="Liu Y.C."/>
            <person name="Wu Y.W."/>
            <person name="Wang H.Y."/>
            <person name="Lin C.I."/>
            <person name="Wu C.S."/>
            <person name="Ke H.M."/>
            <person name="Chang L.Y."/>
            <person name="Hsu C.Y."/>
            <person name="Yang H.T."/>
            <person name="Sudianto E."/>
            <person name="Hsu M.H."/>
            <person name="Wu K.P."/>
            <person name="Wang L.N."/>
            <person name="Leebens-Mack J.H."/>
            <person name="Tsai I.J."/>
        </authorList>
    </citation>
    <scope>NUCLEOTIDE SEQUENCE [LARGE SCALE GENOMIC DNA]</scope>
    <source>
        <strain evidence="3">cv. Chaw 1501</strain>
        <tissue evidence="2">Young leaves</tissue>
    </source>
</reference>
<accession>A0A3S3QI91</accession>
<sequence>MRKQLEKIFKGEGPTISTTLPTRRGTRWRGGRRRRGRSAKTLASICLALSSPSIQLLSDMDCIAATEMEWKE</sequence>
<evidence type="ECO:0000313" key="2">
    <source>
        <dbReference type="EMBL" id="RWR85470.1"/>
    </source>
</evidence>
<proteinExistence type="predicted"/>
<feature type="region of interest" description="Disordered" evidence="1">
    <location>
        <begin position="10"/>
        <end position="34"/>
    </location>
</feature>
<protein>
    <submittedName>
        <fullName evidence="2">Uncharacterized protein</fullName>
    </submittedName>
</protein>
<gene>
    <name evidence="2" type="ORF">CKAN_01433900</name>
</gene>
<name>A0A3S3QI91_9MAGN</name>
<feature type="compositionally biased region" description="Basic residues" evidence="1">
    <location>
        <begin position="24"/>
        <end position="34"/>
    </location>
</feature>
<organism evidence="2 3">
    <name type="scientific">Cinnamomum micranthum f. kanehirae</name>
    <dbReference type="NCBI Taxonomy" id="337451"/>
    <lineage>
        <taxon>Eukaryota</taxon>
        <taxon>Viridiplantae</taxon>
        <taxon>Streptophyta</taxon>
        <taxon>Embryophyta</taxon>
        <taxon>Tracheophyta</taxon>
        <taxon>Spermatophyta</taxon>
        <taxon>Magnoliopsida</taxon>
        <taxon>Magnoliidae</taxon>
        <taxon>Laurales</taxon>
        <taxon>Lauraceae</taxon>
        <taxon>Cinnamomum</taxon>
    </lineage>
</organism>
<dbReference type="AlphaFoldDB" id="A0A3S3QI91"/>
<dbReference type="EMBL" id="QPKB01000005">
    <property type="protein sequence ID" value="RWR85470.1"/>
    <property type="molecule type" value="Genomic_DNA"/>
</dbReference>
<evidence type="ECO:0000256" key="1">
    <source>
        <dbReference type="SAM" id="MobiDB-lite"/>
    </source>
</evidence>
<evidence type="ECO:0000313" key="3">
    <source>
        <dbReference type="Proteomes" id="UP000283530"/>
    </source>
</evidence>
<dbReference type="Proteomes" id="UP000283530">
    <property type="component" value="Unassembled WGS sequence"/>
</dbReference>
<keyword evidence="3" id="KW-1185">Reference proteome</keyword>
<comment type="caution">
    <text evidence="2">The sequence shown here is derived from an EMBL/GenBank/DDBJ whole genome shotgun (WGS) entry which is preliminary data.</text>
</comment>